<dbReference type="Pfam" id="PF03814">
    <property type="entry name" value="KdpA"/>
    <property type="match status" value="1"/>
</dbReference>
<evidence type="ECO:0000256" key="5">
    <source>
        <dbReference type="ARBA" id="ARBA00022958"/>
    </source>
</evidence>
<evidence type="ECO:0000256" key="1">
    <source>
        <dbReference type="ARBA" id="ARBA00022448"/>
    </source>
</evidence>
<evidence type="ECO:0000256" key="9">
    <source>
        <dbReference type="HAMAP-Rule" id="MF_00275"/>
    </source>
</evidence>
<feature type="transmembrane region" description="Helical" evidence="9">
    <location>
        <begin position="137"/>
        <end position="155"/>
    </location>
</feature>
<evidence type="ECO:0000256" key="2">
    <source>
        <dbReference type="ARBA" id="ARBA00022475"/>
    </source>
</evidence>
<keyword evidence="4 9" id="KW-0812">Transmembrane</keyword>
<dbReference type="NCBIfam" id="TIGR00680">
    <property type="entry name" value="kdpA"/>
    <property type="match status" value="1"/>
</dbReference>
<name>A0A7T1T2X1_9ACTN</name>
<dbReference type="RefSeq" id="WP_197348866.1">
    <property type="nucleotide sequence ID" value="NZ_CP048882.1"/>
</dbReference>
<comment type="function">
    <text evidence="9">Part of the high-affinity ATP-driven potassium transport (or Kdp) system, which catalyzes the hydrolysis of ATP coupled with the electrogenic transport of potassium into the cytoplasm. This subunit binds the extracellular potassium ions and delivers the ions to the membrane domain of KdpB through an intramembrane tunnel.</text>
</comment>
<feature type="transmembrane region" description="Helical" evidence="9">
    <location>
        <begin position="176"/>
        <end position="198"/>
    </location>
</feature>
<proteinExistence type="inferred from homology"/>
<evidence type="ECO:0000256" key="7">
    <source>
        <dbReference type="ARBA" id="ARBA00023065"/>
    </source>
</evidence>
<comment type="similarity">
    <text evidence="9">Belongs to the KdpA family.</text>
</comment>
<comment type="subcellular location">
    <subcellularLocation>
        <location evidence="9">Cell membrane</location>
        <topology evidence="9">Multi-pass membrane protein</topology>
    </subcellularLocation>
</comment>
<evidence type="ECO:0000313" key="11">
    <source>
        <dbReference type="Proteomes" id="UP000595046"/>
    </source>
</evidence>
<comment type="subunit">
    <text evidence="9">The system is composed of three essential subunits: KdpA, KdpB and KdpC.</text>
</comment>
<keyword evidence="11" id="KW-1185">Reference proteome</keyword>
<dbReference type="HAMAP" id="MF_00275">
    <property type="entry name" value="KdpA"/>
    <property type="match status" value="1"/>
</dbReference>
<dbReference type="GO" id="GO:0005886">
    <property type="term" value="C:plasma membrane"/>
    <property type="evidence" value="ECO:0007669"/>
    <property type="project" value="UniProtKB-SubCell"/>
</dbReference>
<keyword evidence="3 9" id="KW-0633">Potassium transport</keyword>
<keyword evidence="8 9" id="KW-0472">Membrane</keyword>
<evidence type="ECO:0000256" key="6">
    <source>
        <dbReference type="ARBA" id="ARBA00022989"/>
    </source>
</evidence>
<feature type="transmembrane region" description="Helical" evidence="9">
    <location>
        <begin position="61"/>
        <end position="80"/>
    </location>
</feature>
<feature type="transmembrane region" description="Helical" evidence="9">
    <location>
        <begin position="249"/>
        <end position="268"/>
    </location>
</feature>
<dbReference type="AlphaFoldDB" id="A0A7T1T2X1"/>
<dbReference type="GO" id="GO:0008556">
    <property type="term" value="F:P-type potassium transmembrane transporter activity"/>
    <property type="evidence" value="ECO:0007669"/>
    <property type="project" value="InterPro"/>
</dbReference>
<reference evidence="11" key="1">
    <citation type="submission" date="2020-02" db="EMBL/GenBank/DDBJ databases">
        <title>Streptomyces sp. ASO4wet.</title>
        <authorList>
            <person name="Risdian C."/>
            <person name="Landwehr W."/>
            <person name="Schupp P."/>
            <person name="Wink J."/>
        </authorList>
    </citation>
    <scope>NUCLEOTIDE SEQUENCE [LARGE SCALE GENOMIC DNA]</scope>
    <source>
        <strain evidence="11">ASO4wet</strain>
    </source>
</reference>
<feature type="transmembrane region" description="Helical" evidence="9">
    <location>
        <begin position="280"/>
        <end position="299"/>
    </location>
</feature>
<keyword evidence="6 9" id="KW-1133">Transmembrane helix</keyword>
<dbReference type="InterPro" id="IPR004623">
    <property type="entry name" value="KdpA"/>
</dbReference>
<comment type="caution">
    <text evidence="9">Lacks conserved residue(s) required for the propagation of feature annotation.</text>
</comment>
<evidence type="ECO:0000313" key="10">
    <source>
        <dbReference type="EMBL" id="QPP05355.1"/>
    </source>
</evidence>
<dbReference type="PANTHER" id="PTHR30607:SF2">
    <property type="entry name" value="POTASSIUM-TRANSPORTING ATPASE POTASSIUM-BINDING SUBUNIT"/>
    <property type="match status" value="1"/>
</dbReference>
<accession>A0A7T1T2X1</accession>
<keyword evidence="5 9" id="KW-0630">Potassium</keyword>
<dbReference type="EMBL" id="CP048882">
    <property type="protein sequence ID" value="QPP05355.1"/>
    <property type="molecule type" value="Genomic_DNA"/>
</dbReference>
<gene>
    <name evidence="9 10" type="primary">kdpA</name>
    <name evidence="10" type="ORF">G4Z16_01955</name>
</gene>
<keyword evidence="1 9" id="KW-0813">Transport</keyword>
<evidence type="ECO:0000256" key="4">
    <source>
        <dbReference type="ARBA" id="ARBA00022692"/>
    </source>
</evidence>
<evidence type="ECO:0000256" key="8">
    <source>
        <dbReference type="ARBA" id="ARBA00023136"/>
    </source>
</evidence>
<organism evidence="10 11">
    <name type="scientific">Streptomyces bathyalis</name>
    <dbReference type="NCBI Taxonomy" id="2710756"/>
    <lineage>
        <taxon>Bacteria</taxon>
        <taxon>Bacillati</taxon>
        <taxon>Actinomycetota</taxon>
        <taxon>Actinomycetes</taxon>
        <taxon>Kitasatosporales</taxon>
        <taxon>Streptomycetaceae</taxon>
        <taxon>Streptomyces</taxon>
    </lineage>
</organism>
<feature type="transmembrane region" description="Helical" evidence="9">
    <location>
        <begin position="376"/>
        <end position="394"/>
    </location>
</feature>
<feature type="transmembrane region" description="Helical" evidence="9">
    <location>
        <begin position="415"/>
        <end position="434"/>
    </location>
</feature>
<keyword evidence="7 9" id="KW-0406">Ion transport</keyword>
<dbReference type="KEGG" id="sbat:G4Z16_01955"/>
<protein>
    <recommendedName>
        <fullName evidence="9">Potassium-transporting ATPase potassium-binding subunit</fullName>
    </recommendedName>
    <alternativeName>
        <fullName evidence="9">ATP phosphohydrolase [potassium-transporting] A chain</fullName>
    </alternativeName>
    <alternativeName>
        <fullName evidence="9">Potassium-binding and translocating subunit A</fullName>
    </alternativeName>
    <alternativeName>
        <fullName evidence="9">Potassium-translocating ATPase A chain</fullName>
    </alternativeName>
</protein>
<keyword evidence="2 9" id="KW-1003">Cell membrane</keyword>
<dbReference type="PANTHER" id="PTHR30607">
    <property type="entry name" value="POTASSIUM-TRANSPORTING ATPASE A CHAIN"/>
    <property type="match status" value="1"/>
</dbReference>
<feature type="transmembrane region" description="Helical" evidence="9">
    <location>
        <begin position="522"/>
        <end position="542"/>
    </location>
</feature>
<evidence type="ECO:0000256" key="3">
    <source>
        <dbReference type="ARBA" id="ARBA00022538"/>
    </source>
</evidence>
<feature type="transmembrane region" description="Helical" evidence="9">
    <location>
        <begin position="481"/>
        <end position="501"/>
    </location>
</feature>
<dbReference type="PIRSF" id="PIRSF001294">
    <property type="entry name" value="K_ATPaseA"/>
    <property type="match status" value="1"/>
</dbReference>
<dbReference type="GO" id="GO:0030955">
    <property type="term" value="F:potassium ion binding"/>
    <property type="evidence" value="ECO:0007669"/>
    <property type="project" value="UniProtKB-UniRule"/>
</dbReference>
<dbReference type="Proteomes" id="UP000595046">
    <property type="component" value="Chromosome"/>
</dbReference>
<sequence>MSPFLAGVLQLLALVGALALAYRPLGDYMAGVYSSTKHLRVEKWLYKAIGANPDMGMRWPAYLRGVLAFSGASVLFLYLLQRLQGSLPGSLGFSSIDPDQAFNTAASFVANTNWQSYYGEQAMGHVVQTGGLAVQNFVSAAVGIAVAVALVRGFARTRAGELGNFWADLVRGTVRILLPIAVIAAIVLVACGAIQNFAGIHEVGQFSGGSQQWNGGAVASQEAIKELGTNGGGYFNANSAHPFENPNPFSNLFEIFLILVIPFALTRTFGRMVGSLKQGYAILATMATIWIGFTALMMWTEFHHGGPALDLAGGAMEGKETRFGVGGSSIFAVATTLTSTGAVNSFHSSFTGFGGGITMLGMQLGEIAPGGVGSGLYGMLIMAIIAVFIAGLMVGRTPEYLGKKIGAREIKLAACYILITPALVLCFTAASMALPTPANSMTNSGAHGFSEILYAFTSGANNNGSAFAGLDADTQWFNTTIGLAMLLGRFVPMVFVLALAGSLAGQRPVPATAGTLRTEKPLFTGMLVGTIMIITGLTYFPALALGPLAEGLA</sequence>